<dbReference type="Gene3D" id="1.10.1470.10">
    <property type="entry name" value="YjbJ"/>
    <property type="match status" value="1"/>
</dbReference>
<dbReference type="InterPro" id="IPR036629">
    <property type="entry name" value="YjbJ_sf"/>
</dbReference>
<sequence length="57" mass="6246">MSGEQKAEAKGEQVKGKIKETAGRLTDNERLTAEGRAEQAAGDAREAKEKVKDVFKR</sequence>
<reference evidence="4 5" key="1">
    <citation type="submission" date="2017-11" db="EMBL/GenBank/DDBJ databases">
        <title>Complete genome sequence of Streptomyces lavendulae subsp. lavendulae CCM 3239 (formerly 'Streptomyces aureofaciens CCM 3239'), the producer of the angucycline-type antibiotic auricin.</title>
        <authorList>
            <person name="Busche T."/>
            <person name="Novakova R."/>
            <person name="Al'Dilaimi A."/>
            <person name="Homerova D."/>
            <person name="Feckova L."/>
            <person name="Rezuchova B."/>
            <person name="Mingyar E."/>
            <person name="Csolleiova D."/>
            <person name="Bekeova C."/>
            <person name="Winkler A."/>
            <person name="Sevcikova B."/>
            <person name="Kalinowski J."/>
            <person name="Kormanec J."/>
            <person name="Ruckert C."/>
        </authorList>
    </citation>
    <scope>NUCLEOTIDE SEQUENCE [LARGE SCALE GENOMIC DNA]</scope>
    <source>
        <strain evidence="4 5">CCM 3239</strain>
    </source>
</reference>
<protein>
    <submittedName>
        <fullName evidence="4">CsbD-like protein</fullName>
    </submittedName>
</protein>
<evidence type="ECO:0000313" key="4">
    <source>
        <dbReference type="EMBL" id="ATZ22183.1"/>
    </source>
</evidence>
<feature type="region of interest" description="Disordered" evidence="2">
    <location>
        <begin position="1"/>
        <end position="57"/>
    </location>
</feature>
<dbReference type="KEGG" id="slx:SLAV_01270"/>
<keyword evidence="5" id="KW-1185">Reference proteome</keyword>
<dbReference type="AlphaFoldDB" id="A0A2K8P8V6"/>
<accession>A0A2K8P8V6</accession>
<evidence type="ECO:0000259" key="3">
    <source>
        <dbReference type="Pfam" id="PF05532"/>
    </source>
</evidence>
<dbReference type="GeneID" id="49381448"/>
<dbReference type="RefSeq" id="WP_078950155.1">
    <property type="nucleotide sequence ID" value="NZ_CP024985.1"/>
</dbReference>
<feature type="domain" description="CsbD-like" evidence="3">
    <location>
        <begin position="6"/>
        <end position="57"/>
    </location>
</feature>
<gene>
    <name evidence="4" type="ORF">SLAV_01270</name>
</gene>
<dbReference type="InterPro" id="IPR008462">
    <property type="entry name" value="CsbD"/>
</dbReference>
<dbReference type="OrthoDB" id="2143260at2"/>
<dbReference type="Proteomes" id="UP000231791">
    <property type="component" value="Chromosome"/>
</dbReference>
<dbReference type="Pfam" id="PF05532">
    <property type="entry name" value="CsbD"/>
    <property type="match status" value="1"/>
</dbReference>
<evidence type="ECO:0000313" key="5">
    <source>
        <dbReference type="Proteomes" id="UP000231791"/>
    </source>
</evidence>
<name>A0A2K8P8V6_STRLA</name>
<organism evidence="4 5">
    <name type="scientific">Streptomyces lavendulae subsp. lavendulae</name>
    <dbReference type="NCBI Taxonomy" id="58340"/>
    <lineage>
        <taxon>Bacteria</taxon>
        <taxon>Bacillati</taxon>
        <taxon>Actinomycetota</taxon>
        <taxon>Actinomycetes</taxon>
        <taxon>Kitasatosporales</taxon>
        <taxon>Streptomycetaceae</taxon>
        <taxon>Streptomyces</taxon>
    </lineage>
</organism>
<dbReference type="EMBL" id="CP024985">
    <property type="protein sequence ID" value="ATZ22183.1"/>
    <property type="molecule type" value="Genomic_DNA"/>
</dbReference>
<proteinExistence type="inferred from homology"/>
<comment type="similarity">
    <text evidence="1">Belongs to the UPF0337 (CsbD) family.</text>
</comment>
<evidence type="ECO:0000256" key="1">
    <source>
        <dbReference type="ARBA" id="ARBA00009129"/>
    </source>
</evidence>
<evidence type="ECO:0000256" key="2">
    <source>
        <dbReference type="SAM" id="MobiDB-lite"/>
    </source>
</evidence>
<dbReference type="SUPFAM" id="SSF69047">
    <property type="entry name" value="Hypothetical protein YjbJ"/>
    <property type="match status" value="1"/>
</dbReference>